<dbReference type="InterPro" id="IPR006616">
    <property type="entry name" value="DM9_repeat"/>
</dbReference>
<reference evidence="2" key="1">
    <citation type="submission" date="2016-06" db="EMBL/GenBank/DDBJ databases">
        <title>Draft Genome sequence of the fungus Inonotus baumii.</title>
        <authorList>
            <person name="Zhu H."/>
            <person name="Lin W."/>
        </authorList>
    </citation>
    <scope>NUCLEOTIDE SEQUENCE</scope>
    <source>
        <strain evidence="2">821</strain>
    </source>
</reference>
<dbReference type="Proteomes" id="UP000757232">
    <property type="component" value="Unassembled WGS sequence"/>
</dbReference>
<feature type="domain" description="T6SS Phospholipase effector Tle1-like catalytic" evidence="1">
    <location>
        <begin position="10"/>
        <end position="236"/>
    </location>
</feature>
<keyword evidence="3" id="KW-1185">Reference proteome</keyword>
<gene>
    <name evidence="2" type="ORF">A7U60_g2476</name>
</gene>
<dbReference type="InterPro" id="IPR018712">
    <property type="entry name" value="Tle1-like_cat"/>
</dbReference>
<dbReference type="AlphaFoldDB" id="A0A9Q5N838"/>
<evidence type="ECO:0000313" key="3">
    <source>
        <dbReference type="Proteomes" id="UP000757232"/>
    </source>
</evidence>
<accession>A0A9Q5N838</accession>
<organism evidence="2 3">
    <name type="scientific">Sanghuangporus baumii</name>
    <name type="common">Phellinus baumii</name>
    <dbReference type="NCBI Taxonomy" id="108892"/>
    <lineage>
        <taxon>Eukaryota</taxon>
        <taxon>Fungi</taxon>
        <taxon>Dikarya</taxon>
        <taxon>Basidiomycota</taxon>
        <taxon>Agaricomycotina</taxon>
        <taxon>Agaricomycetes</taxon>
        <taxon>Hymenochaetales</taxon>
        <taxon>Hymenochaetaceae</taxon>
        <taxon>Sanghuangporus</taxon>
    </lineage>
</organism>
<dbReference type="Pfam" id="PF11901">
    <property type="entry name" value="DM9"/>
    <property type="match status" value="2"/>
</dbReference>
<dbReference type="PANTHER" id="PTHR33840">
    <property type="match status" value="1"/>
</dbReference>
<dbReference type="PANTHER" id="PTHR33840:SF1">
    <property type="entry name" value="TLE1 PHOSPHOLIPASE DOMAIN-CONTAINING PROTEIN"/>
    <property type="match status" value="1"/>
</dbReference>
<protein>
    <recommendedName>
        <fullName evidence="1">T6SS Phospholipase effector Tle1-like catalytic domain-containing protein</fullName>
    </recommendedName>
</protein>
<name>A0A9Q5N838_SANBA</name>
<dbReference type="SMART" id="SM00696">
    <property type="entry name" value="DM9"/>
    <property type="match status" value="1"/>
</dbReference>
<dbReference type="EMBL" id="LNZH02000136">
    <property type="protein sequence ID" value="OCB90302.1"/>
    <property type="molecule type" value="Genomic_DNA"/>
</dbReference>
<comment type="caution">
    <text evidence="2">The sequence shown here is derived from an EMBL/GenBank/DDBJ whole genome shotgun (WGS) entry which is preliminary data.</text>
</comment>
<dbReference type="Pfam" id="PF09994">
    <property type="entry name" value="T6SS_Tle1-like_cat"/>
    <property type="match status" value="1"/>
</dbReference>
<evidence type="ECO:0000313" key="2">
    <source>
        <dbReference type="EMBL" id="OCB90302.1"/>
    </source>
</evidence>
<dbReference type="OrthoDB" id="3057168at2759"/>
<sequence length="527" mass="58065">MHPSLALRSHSNSTFSARAVQDNTTDGRRQIVFYQSGVGSEANFKGDPVTGTTLMQAFGTAVASKIRDAYAFIAQNFDAGDDICIFGFSRGAYTARKVSGLIDKIGLLEREKLGYFFEIWKELVDGKTPTIPPGTRQTKIKCVGVWDTVDSVMNGPTDPIIDALSIKDTSLPASVEIALHGLSLQENRKKFLPTLWTNPSSNQILKQIWFPGAHSDVGGGYERHELADIALFWMAGEVRSFINLDLAFLRQSAQQNPDPWGESQPHNAYEEASIAQQIAVGHSTRLEGNKITRNDQFHQSILVSPTNLKDPKYMITLNSLKSAFGSSWTPGCPALNDFEDLCKKNWGKPPVAASSGFLPQEAISAGMQGDNIELFVARVAYKGGLHPGKATRAKCYIGYDGDEIEVLYFLILVSLHLLMSRVFKQFTSGYEILVGSESAVKWVPVTGGYLPEKLNGSIPIPVGRENNEPLYSAQADIHNSVHCGKVWYGMPGELLYEPIRNFQTDDPTLQLISLTKARKNLLRTIES</sequence>
<proteinExistence type="predicted"/>
<evidence type="ECO:0000259" key="1">
    <source>
        <dbReference type="Pfam" id="PF09994"/>
    </source>
</evidence>